<dbReference type="Pfam" id="PF02230">
    <property type="entry name" value="Abhydrolase_2"/>
    <property type="match status" value="1"/>
</dbReference>
<dbReference type="InParanoid" id="A0A2P5I2L9"/>
<evidence type="ECO:0000256" key="12">
    <source>
        <dbReference type="ARBA" id="ARBA00047337"/>
    </source>
</evidence>
<keyword evidence="6" id="KW-0963">Cytoplasm</keyword>
<evidence type="ECO:0000313" key="14">
    <source>
        <dbReference type="EMBL" id="POS76749.1"/>
    </source>
</evidence>
<dbReference type="SUPFAM" id="SSF53474">
    <property type="entry name" value="alpha/beta-Hydrolases"/>
    <property type="match status" value="1"/>
</dbReference>
<keyword evidence="9" id="KW-0443">Lipid metabolism</keyword>
<dbReference type="InterPro" id="IPR050565">
    <property type="entry name" value="LYPA1-2/EST-like"/>
</dbReference>
<evidence type="ECO:0000256" key="5">
    <source>
        <dbReference type="ARBA" id="ARBA00022487"/>
    </source>
</evidence>
<keyword evidence="5" id="KW-0719">Serine esterase</keyword>
<comment type="similarity">
    <text evidence="2">Belongs to the AB hydrolase superfamily. AB hydrolase 2 family.</text>
</comment>
<feature type="domain" description="Phospholipase/carboxylesterase/thioesterase" evidence="13">
    <location>
        <begin position="15"/>
        <end position="229"/>
    </location>
</feature>
<dbReference type="FunCoup" id="A0A2P5I2L9">
    <property type="interactions" value="526"/>
</dbReference>
<evidence type="ECO:0000256" key="6">
    <source>
        <dbReference type="ARBA" id="ARBA00022490"/>
    </source>
</evidence>
<organism evidence="14 15">
    <name type="scientific">Diaporthe helianthi</name>
    <dbReference type="NCBI Taxonomy" id="158607"/>
    <lineage>
        <taxon>Eukaryota</taxon>
        <taxon>Fungi</taxon>
        <taxon>Dikarya</taxon>
        <taxon>Ascomycota</taxon>
        <taxon>Pezizomycotina</taxon>
        <taxon>Sordariomycetes</taxon>
        <taxon>Sordariomycetidae</taxon>
        <taxon>Diaporthales</taxon>
        <taxon>Diaporthaceae</taxon>
        <taxon>Diaporthe</taxon>
    </lineage>
</organism>
<proteinExistence type="inferred from homology"/>
<dbReference type="Gene3D" id="3.40.50.1820">
    <property type="entry name" value="alpha/beta hydrolase"/>
    <property type="match status" value="1"/>
</dbReference>
<name>A0A2P5I2L9_DIAHE</name>
<evidence type="ECO:0000256" key="8">
    <source>
        <dbReference type="ARBA" id="ARBA00022832"/>
    </source>
</evidence>
<accession>A0A2P5I2L9</accession>
<dbReference type="InterPro" id="IPR029058">
    <property type="entry name" value="AB_hydrolase_fold"/>
</dbReference>
<dbReference type="EC" id="3.1.2.22" evidence="3"/>
<dbReference type="FunFam" id="3.40.50.1820:FF:000010">
    <property type="entry name" value="Acyl-protein thioesterase 2"/>
    <property type="match status" value="1"/>
</dbReference>
<evidence type="ECO:0000256" key="11">
    <source>
        <dbReference type="ARBA" id="ARBA00031195"/>
    </source>
</evidence>
<evidence type="ECO:0000256" key="3">
    <source>
        <dbReference type="ARBA" id="ARBA00012423"/>
    </source>
</evidence>
<dbReference type="STRING" id="158607.A0A2P5I2L9"/>
<evidence type="ECO:0000256" key="10">
    <source>
        <dbReference type="ARBA" id="ARBA00029392"/>
    </source>
</evidence>
<comment type="caution">
    <text evidence="14">The sequence shown here is derived from an EMBL/GenBank/DDBJ whole genome shotgun (WGS) entry which is preliminary data.</text>
</comment>
<comment type="subcellular location">
    <subcellularLocation>
        <location evidence="1">Cytoplasm</location>
    </subcellularLocation>
</comment>
<evidence type="ECO:0000313" key="15">
    <source>
        <dbReference type="Proteomes" id="UP000094444"/>
    </source>
</evidence>
<dbReference type="InterPro" id="IPR003140">
    <property type="entry name" value="PLipase/COase/thioEstase"/>
</dbReference>
<dbReference type="OrthoDB" id="2418081at2759"/>
<dbReference type="PANTHER" id="PTHR10655">
    <property type="entry name" value="LYSOPHOSPHOLIPASE-RELATED"/>
    <property type="match status" value="1"/>
</dbReference>
<dbReference type="GO" id="GO:0006631">
    <property type="term" value="P:fatty acid metabolic process"/>
    <property type="evidence" value="ECO:0007669"/>
    <property type="project" value="UniProtKB-KW"/>
</dbReference>
<gene>
    <name evidence="14" type="ORF">DHEL01_v204862</name>
</gene>
<dbReference type="PANTHER" id="PTHR10655:SF17">
    <property type="entry name" value="LYSOPHOSPHOLIPASE-LIKE PROTEIN 1"/>
    <property type="match status" value="1"/>
</dbReference>
<evidence type="ECO:0000256" key="9">
    <source>
        <dbReference type="ARBA" id="ARBA00023098"/>
    </source>
</evidence>
<comment type="catalytic activity">
    <reaction evidence="12">
        <text>S-hexadecanoyl-L-cysteinyl-[protein] + H2O = L-cysteinyl-[protein] + hexadecanoate + H(+)</text>
        <dbReference type="Rhea" id="RHEA:19233"/>
        <dbReference type="Rhea" id="RHEA-COMP:10131"/>
        <dbReference type="Rhea" id="RHEA-COMP:11032"/>
        <dbReference type="ChEBI" id="CHEBI:7896"/>
        <dbReference type="ChEBI" id="CHEBI:15377"/>
        <dbReference type="ChEBI" id="CHEBI:15378"/>
        <dbReference type="ChEBI" id="CHEBI:29950"/>
        <dbReference type="ChEBI" id="CHEBI:74151"/>
        <dbReference type="EC" id="3.1.2.22"/>
    </reaction>
</comment>
<keyword evidence="7" id="KW-0378">Hydrolase</keyword>
<evidence type="ECO:0000256" key="1">
    <source>
        <dbReference type="ARBA" id="ARBA00004496"/>
    </source>
</evidence>
<keyword evidence="15" id="KW-1185">Reference proteome</keyword>
<dbReference type="GO" id="GO:0052689">
    <property type="term" value="F:carboxylic ester hydrolase activity"/>
    <property type="evidence" value="ECO:0007669"/>
    <property type="project" value="UniProtKB-KW"/>
</dbReference>
<comment type="function">
    <text evidence="10">Hydrolyzes fatty acids from S-acylated cysteine residues in proteins with a strong preference for palmitoylated G-alpha proteins over other acyl substrates. Mediates the deacylation of G-alpha proteins such as GPA1 in vivo, but has weak or no activity toward palmitoylated Ras proteins. Has weak lysophospholipase activity in vitro; however such activity may not exist in vivo.</text>
</comment>
<dbReference type="GO" id="GO:0005737">
    <property type="term" value="C:cytoplasm"/>
    <property type="evidence" value="ECO:0007669"/>
    <property type="project" value="UniProtKB-SubCell"/>
</dbReference>
<protein>
    <recommendedName>
        <fullName evidence="4">Acyl-protein thioesterase 1</fullName>
        <ecNumber evidence="3">3.1.2.22</ecNumber>
    </recommendedName>
    <alternativeName>
        <fullName evidence="11">Palmitoyl-protein hydrolase</fullName>
    </alternativeName>
</protein>
<dbReference type="Proteomes" id="UP000094444">
    <property type="component" value="Unassembled WGS sequence"/>
</dbReference>
<evidence type="ECO:0000259" key="13">
    <source>
        <dbReference type="Pfam" id="PF02230"/>
    </source>
</evidence>
<evidence type="ECO:0000256" key="7">
    <source>
        <dbReference type="ARBA" id="ARBA00022801"/>
    </source>
</evidence>
<evidence type="ECO:0000256" key="4">
    <source>
        <dbReference type="ARBA" id="ARBA00014923"/>
    </source>
</evidence>
<dbReference type="AlphaFoldDB" id="A0A2P5I2L9"/>
<evidence type="ECO:0000256" key="2">
    <source>
        <dbReference type="ARBA" id="ARBA00006499"/>
    </source>
</evidence>
<reference evidence="14" key="1">
    <citation type="submission" date="2017-09" db="EMBL/GenBank/DDBJ databases">
        <title>Polyketide synthases of a Diaporthe helianthi virulent isolate.</title>
        <authorList>
            <person name="Baroncelli R."/>
        </authorList>
    </citation>
    <scope>NUCLEOTIDE SEQUENCE [LARGE SCALE GENOMIC DNA]</scope>
    <source>
        <strain evidence="14">7/96</strain>
    </source>
</reference>
<keyword evidence="8" id="KW-0276">Fatty acid metabolism</keyword>
<sequence length="251" mass="27281">MALRYTQPLTFPAVKSHTATVIFTHGLGDTGHGWASAVENWRRRQRLDEVKFILPHAPTMPITCNGGFRMPSWFDIKVLGGSVDAMRENEDAEGIRTSADYLLSLVQSEIDAGTPADRIVLGGFSQGGAMSIYTGLTAKVKFAGIVALSGWLLLSKTFREVLDAGPKMNENTQILMCHGDSDPMVRPELNLLSYQVLNTMGLNVTRKVYKGLAHSASLEELDDVEAFLRERLPGLGDKAGTAAEGDGKSEL</sequence>
<dbReference type="GO" id="GO:0008474">
    <property type="term" value="F:palmitoyl-(protein) hydrolase activity"/>
    <property type="evidence" value="ECO:0007669"/>
    <property type="project" value="UniProtKB-EC"/>
</dbReference>
<dbReference type="EMBL" id="MAVT02000336">
    <property type="protein sequence ID" value="POS76749.1"/>
    <property type="molecule type" value="Genomic_DNA"/>
</dbReference>